<keyword evidence="7 10" id="KW-0546">Nucleotide metabolism</keyword>
<name>A0A7C4THN6_UNCW3</name>
<evidence type="ECO:0000256" key="1">
    <source>
        <dbReference type="ARBA" id="ARBA00008023"/>
    </source>
</evidence>
<accession>A0A7C4THN6</accession>
<dbReference type="GO" id="GO:0036222">
    <property type="term" value="F:XTP diphosphatase activity"/>
    <property type="evidence" value="ECO:0007669"/>
    <property type="project" value="UniProtKB-UniRule"/>
</dbReference>
<evidence type="ECO:0000313" key="12">
    <source>
        <dbReference type="EMBL" id="HGV97721.1"/>
    </source>
</evidence>
<evidence type="ECO:0000256" key="2">
    <source>
        <dbReference type="ARBA" id="ARBA00011738"/>
    </source>
</evidence>
<dbReference type="PANTHER" id="PTHR11067">
    <property type="entry name" value="INOSINE TRIPHOSPHATE PYROPHOSPHATASE/HAM1 PROTEIN"/>
    <property type="match status" value="1"/>
</dbReference>
<dbReference type="GO" id="GO:0000166">
    <property type="term" value="F:nucleotide binding"/>
    <property type="evidence" value="ECO:0007669"/>
    <property type="project" value="UniProtKB-KW"/>
</dbReference>
<dbReference type="GO" id="GO:0035870">
    <property type="term" value="F:dITP diphosphatase activity"/>
    <property type="evidence" value="ECO:0007669"/>
    <property type="project" value="UniProtKB-UniRule"/>
</dbReference>
<feature type="binding site" evidence="10">
    <location>
        <position position="71"/>
    </location>
    <ligand>
        <name>substrate</name>
    </ligand>
</feature>
<comment type="function">
    <text evidence="10">Pyrophosphatase that catalyzes the hydrolysis of nucleoside triphosphates to their monophosphate derivatives, with a high preference for the non-canonical purine nucleotides XTP (xanthosine triphosphate), dITP (deoxyinosine triphosphate) and ITP. Seems to function as a house-cleaning enzyme that removes non-canonical purine nucleotides from the nucleotide pool, thus preventing their incorporation into DNA/RNA and avoiding chromosomal lesions.</text>
</comment>
<dbReference type="HAMAP" id="MF_01405">
    <property type="entry name" value="Non_canon_purine_NTPase"/>
    <property type="match status" value="1"/>
</dbReference>
<feature type="binding site" evidence="10">
    <location>
        <begin position="8"/>
        <end position="13"/>
    </location>
    <ligand>
        <name>substrate</name>
    </ligand>
</feature>
<protein>
    <recommendedName>
        <fullName evidence="10">dITP/XTP pyrophosphatase</fullName>
        <ecNumber evidence="10">3.6.1.66</ecNumber>
    </recommendedName>
    <alternativeName>
        <fullName evidence="10">Non-canonical purine NTP pyrophosphatase</fullName>
    </alternativeName>
    <alternativeName>
        <fullName evidence="10">Non-standard purine NTP pyrophosphatase</fullName>
    </alternativeName>
    <alternativeName>
        <fullName evidence="10">Nucleoside-triphosphate diphosphatase</fullName>
    </alternativeName>
    <alternativeName>
        <fullName evidence="10">Nucleoside-triphosphate pyrophosphatase</fullName>
        <shortName evidence="10">NTPase</shortName>
    </alternativeName>
</protein>
<sequence length="198" mass="22660">MFTIILATGNLHKVWEIQGILGLDDKVVMYPYTDFIEMAIPEPGETLLENSLLKAEFIYRIVQLPTLAEDSGLFIEKLNGAPGVLSARYEVDDKRKIERVLRELGDSRNRRAWFRSVLVYYYAPKKYAVFEGEIEGRIAYEPRGKYGFGYDPIFIPKGYRKTLAELGPGVKNLISHRAKAVKKFKKFLLPILAKTPNN</sequence>
<dbReference type="GO" id="GO:0017111">
    <property type="term" value="F:ribonucleoside triphosphate phosphatase activity"/>
    <property type="evidence" value="ECO:0007669"/>
    <property type="project" value="InterPro"/>
</dbReference>
<organism evidence="12">
    <name type="scientific">candidate division WOR-3 bacterium</name>
    <dbReference type="NCBI Taxonomy" id="2052148"/>
    <lineage>
        <taxon>Bacteria</taxon>
        <taxon>Bacteria division WOR-3</taxon>
    </lineage>
</organism>
<dbReference type="SUPFAM" id="SSF52972">
    <property type="entry name" value="ITPase-like"/>
    <property type="match status" value="1"/>
</dbReference>
<evidence type="ECO:0000256" key="4">
    <source>
        <dbReference type="ARBA" id="ARBA00022741"/>
    </source>
</evidence>
<evidence type="ECO:0000256" key="10">
    <source>
        <dbReference type="HAMAP-Rule" id="MF_01405"/>
    </source>
</evidence>
<comment type="caution">
    <text evidence="12">The sequence shown here is derived from an EMBL/GenBank/DDBJ whole genome shotgun (WGS) entry which is preliminary data.</text>
</comment>
<reference evidence="12" key="1">
    <citation type="journal article" date="2020" name="mSystems">
        <title>Genome- and Community-Level Interaction Insights into Carbon Utilization and Element Cycling Functions of Hydrothermarchaeota in Hydrothermal Sediment.</title>
        <authorList>
            <person name="Zhou Z."/>
            <person name="Liu Y."/>
            <person name="Xu W."/>
            <person name="Pan J."/>
            <person name="Luo Z.H."/>
            <person name="Li M."/>
        </authorList>
    </citation>
    <scope>NUCLEOTIDE SEQUENCE [LARGE SCALE GENOMIC DNA]</scope>
    <source>
        <strain evidence="12">SpSt-774</strain>
    </source>
</reference>
<evidence type="ECO:0000256" key="11">
    <source>
        <dbReference type="RuleBase" id="RU003781"/>
    </source>
</evidence>
<comment type="cofactor">
    <cofactor evidence="10">
        <name>Mg(2+)</name>
        <dbReference type="ChEBI" id="CHEBI:18420"/>
    </cofactor>
    <text evidence="10">Binds 1 Mg(2+) ion per subunit.</text>
</comment>
<dbReference type="FunFam" id="3.90.950.10:FF:000001">
    <property type="entry name" value="dITP/XTP pyrophosphatase"/>
    <property type="match status" value="1"/>
</dbReference>
<dbReference type="InterPro" id="IPR002637">
    <property type="entry name" value="RdgB/HAM1"/>
</dbReference>
<dbReference type="GO" id="GO:0005829">
    <property type="term" value="C:cytosol"/>
    <property type="evidence" value="ECO:0007669"/>
    <property type="project" value="TreeGrafter"/>
</dbReference>
<dbReference type="GO" id="GO:0009146">
    <property type="term" value="P:purine nucleoside triphosphate catabolic process"/>
    <property type="evidence" value="ECO:0007669"/>
    <property type="project" value="UniProtKB-UniRule"/>
</dbReference>
<feature type="binding site" evidence="10">
    <location>
        <begin position="148"/>
        <end position="151"/>
    </location>
    <ligand>
        <name>substrate</name>
    </ligand>
</feature>
<dbReference type="NCBIfam" id="TIGR00042">
    <property type="entry name" value="RdgB/HAM1 family non-canonical purine NTP pyrophosphatase"/>
    <property type="match status" value="1"/>
</dbReference>
<comment type="catalytic activity">
    <reaction evidence="9 10">
        <text>XTP + H2O = XMP + diphosphate + H(+)</text>
        <dbReference type="Rhea" id="RHEA:28610"/>
        <dbReference type="ChEBI" id="CHEBI:15377"/>
        <dbReference type="ChEBI" id="CHEBI:15378"/>
        <dbReference type="ChEBI" id="CHEBI:33019"/>
        <dbReference type="ChEBI" id="CHEBI:57464"/>
        <dbReference type="ChEBI" id="CHEBI:61314"/>
        <dbReference type="EC" id="3.6.1.66"/>
    </reaction>
</comment>
<feature type="binding site" evidence="10">
    <location>
        <begin position="176"/>
        <end position="177"/>
    </location>
    <ligand>
        <name>substrate</name>
    </ligand>
</feature>
<feature type="binding site" evidence="10">
    <location>
        <position position="171"/>
    </location>
    <ligand>
        <name>substrate</name>
    </ligand>
</feature>
<keyword evidence="4 10" id="KW-0547">Nucleotide-binding</keyword>
<dbReference type="CDD" id="cd00515">
    <property type="entry name" value="HAM1"/>
    <property type="match status" value="1"/>
</dbReference>
<proteinExistence type="inferred from homology"/>
<feature type="active site" description="Proton acceptor" evidence="10">
    <location>
        <position position="70"/>
    </location>
</feature>
<evidence type="ECO:0000256" key="8">
    <source>
        <dbReference type="ARBA" id="ARBA00051875"/>
    </source>
</evidence>
<evidence type="ECO:0000256" key="5">
    <source>
        <dbReference type="ARBA" id="ARBA00022801"/>
    </source>
</evidence>
<dbReference type="Pfam" id="PF01725">
    <property type="entry name" value="Ham1p_like"/>
    <property type="match status" value="1"/>
</dbReference>
<dbReference type="GO" id="GO:0046872">
    <property type="term" value="F:metal ion binding"/>
    <property type="evidence" value="ECO:0007669"/>
    <property type="project" value="UniProtKB-KW"/>
</dbReference>
<comment type="caution">
    <text evidence="10">Lacks conserved residue(s) required for the propagation of feature annotation.</text>
</comment>
<feature type="binding site" evidence="10">
    <location>
        <position position="70"/>
    </location>
    <ligand>
        <name>Mg(2+)</name>
        <dbReference type="ChEBI" id="CHEBI:18420"/>
    </ligand>
</feature>
<keyword evidence="6 10" id="KW-0460">Magnesium</keyword>
<dbReference type="EC" id="3.6.1.66" evidence="10"/>
<dbReference type="Gene3D" id="3.90.950.10">
    <property type="match status" value="1"/>
</dbReference>
<comment type="catalytic activity">
    <reaction evidence="10">
        <text>ITP + H2O = IMP + diphosphate + H(+)</text>
        <dbReference type="Rhea" id="RHEA:29399"/>
        <dbReference type="ChEBI" id="CHEBI:15377"/>
        <dbReference type="ChEBI" id="CHEBI:15378"/>
        <dbReference type="ChEBI" id="CHEBI:33019"/>
        <dbReference type="ChEBI" id="CHEBI:58053"/>
        <dbReference type="ChEBI" id="CHEBI:61402"/>
        <dbReference type="EC" id="3.6.1.66"/>
    </reaction>
</comment>
<dbReference type="EMBL" id="DTGZ01000100">
    <property type="protein sequence ID" value="HGV97721.1"/>
    <property type="molecule type" value="Genomic_DNA"/>
</dbReference>
<comment type="subunit">
    <text evidence="2 10">Homodimer.</text>
</comment>
<dbReference type="PANTHER" id="PTHR11067:SF9">
    <property type="entry name" value="INOSINE TRIPHOSPHATE PYROPHOSPHATASE"/>
    <property type="match status" value="1"/>
</dbReference>
<dbReference type="InterPro" id="IPR029001">
    <property type="entry name" value="ITPase-like_fam"/>
</dbReference>
<comment type="similarity">
    <text evidence="1 10 11">Belongs to the HAM1 NTPase family.</text>
</comment>
<comment type="catalytic activity">
    <reaction evidence="8 10">
        <text>dITP + H2O = dIMP + diphosphate + H(+)</text>
        <dbReference type="Rhea" id="RHEA:28342"/>
        <dbReference type="ChEBI" id="CHEBI:15377"/>
        <dbReference type="ChEBI" id="CHEBI:15378"/>
        <dbReference type="ChEBI" id="CHEBI:33019"/>
        <dbReference type="ChEBI" id="CHEBI:61194"/>
        <dbReference type="ChEBI" id="CHEBI:61382"/>
        <dbReference type="EC" id="3.6.1.66"/>
    </reaction>
</comment>
<gene>
    <name evidence="12" type="primary">rdgB</name>
    <name evidence="12" type="ORF">ENV60_05440</name>
</gene>
<evidence type="ECO:0000256" key="9">
    <source>
        <dbReference type="ARBA" id="ARBA00052017"/>
    </source>
</evidence>
<keyword evidence="5 10" id="KW-0378">Hydrolase</keyword>
<dbReference type="AlphaFoldDB" id="A0A7C4THN6"/>
<evidence type="ECO:0000256" key="6">
    <source>
        <dbReference type="ARBA" id="ARBA00022842"/>
    </source>
</evidence>
<keyword evidence="3 10" id="KW-0479">Metal-binding</keyword>
<evidence type="ECO:0000256" key="7">
    <source>
        <dbReference type="ARBA" id="ARBA00023080"/>
    </source>
</evidence>
<dbReference type="GO" id="GO:0009117">
    <property type="term" value="P:nucleotide metabolic process"/>
    <property type="evidence" value="ECO:0007669"/>
    <property type="project" value="UniProtKB-KW"/>
</dbReference>
<dbReference type="InterPro" id="IPR020922">
    <property type="entry name" value="dITP/XTP_pyrophosphatase"/>
</dbReference>
<dbReference type="GO" id="GO:0036220">
    <property type="term" value="F:ITP diphosphatase activity"/>
    <property type="evidence" value="ECO:0007669"/>
    <property type="project" value="UniProtKB-UniRule"/>
</dbReference>
<evidence type="ECO:0000256" key="3">
    <source>
        <dbReference type="ARBA" id="ARBA00022723"/>
    </source>
</evidence>